<keyword evidence="6 8" id="KW-0472">Membrane</keyword>
<evidence type="ECO:0000256" key="6">
    <source>
        <dbReference type="ARBA" id="ARBA00023136"/>
    </source>
</evidence>
<dbReference type="PANTHER" id="PTHR24186:SF50">
    <property type="entry name" value="ANKYRIN REPEAT-CONTAINING PROTEIN ITN1-LIKE ISOFORM X1"/>
    <property type="match status" value="1"/>
</dbReference>
<dbReference type="InterPro" id="IPR002110">
    <property type="entry name" value="Ankyrin_rpt"/>
</dbReference>
<gene>
    <name evidence="10" type="ORF">J5N97_026614</name>
</gene>
<feature type="repeat" description="ANK" evidence="7">
    <location>
        <begin position="232"/>
        <end position="264"/>
    </location>
</feature>
<evidence type="ECO:0000256" key="4">
    <source>
        <dbReference type="ARBA" id="ARBA00022989"/>
    </source>
</evidence>
<dbReference type="Pfam" id="PF12796">
    <property type="entry name" value="Ank_2"/>
    <property type="match status" value="3"/>
</dbReference>
<name>A0A9D5H6U1_9LILI</name>
<evidence type="ECO:0000256" key="2">
    <source>
        <dbReference type="ARBA" id="ARBA00022692"/>
    </source>
</evidence>
<evidence type="ECO:0000256" key="3">
    <source>
        <dbReference type="ARBA" id="ARBA00022737"/>
    </source>
</evidence>
<evidence type="ECO:0000256" key="1">
    <source>
        <dbReference type="ARBA" id="ARBA00004141"/>
    </source>
</evidence>
<reference evidence="10" key="2">
    <citation type="journal article" date="2022" name="Hortic Res">
        <title>The genome of Dioscorea zingiberensis sheds light on the biosynthesis, origin and evolution of the medicinally important diosgenin saponins.</title>
        <authorList>
            <person name="Li Y."/>
            <person name="Tan C."/>
            <person name="Li Z."/>
            <person name="Guo J."/>
            <person name="Li S."/>
            <person name="Chen X."/>
            <person name="Wang C."/>
            <person name="Dai X."/>
            <person name="Yang H."/>
            <person name="Song W."/>
            <person name="Hou L."/>
            <person name="Xu J."/>
            <person name="Tong Z."/>
            <person name="Xu A."/>
            <person name="Yuan X."/>
            <person name="Wang W."/>
            <person name="Yang Q."/>
            <person name="Chen L."/>
            <person name="Sun Z."/>
            <person name="Wang K."/>
            <person name="Pan B."/>
            <person name="Chen J."/>
            <person name="Bao Y."/>
            <person name="Liu F."/>
            <person name="Qi X."/>
            <person name="Gang D.R."/>
            <person name="Wen J."/>
            <person name="Li J."/>
        </authorList>
    </citation>
    <scope>NUCLEOTIDE SEQUENCE</scope>
    <source>
        <strain evidence="10">Dzin_1.0</strain>
    </source>
</reference>
<feature type="transmembrane region" description="Helical" evidence="8">
    <location>
        <begin position="479"/>
        <end position="500"/>
    </location>
</feature>
<comment type="caution">
    <text evidence="10">The sequence shown here is derived from an EMBL/GenBank/DDBJ whole genome shotgun (WGS) entry which is preliminary data.</text>
</comment>
<proteinExistence type="predicted"/>
<keyword evidence="5 7" id="KW-0040">ANK repeat</keyword>
<dbReference type="Proteomes" id="UP001085076">
    <property type="component" value="Miscellaneous, Linkage group lg08"/>
</dbReference>
<dbReference type="PANTHER" id="PTHR24186">
    <property type="entry name" value="PROTEIN PHOSPHATASE 1 REGULATORY SUBUNIT"/>
    <property type="match status" value="1"/>
</dbReference>
<dbReference type="SMART" id="SM00248">
    <property type="entry name" value="ANK"/>
    <property type="match status" value="8"/>
</dbReference>
<reference evidence="10" key="1">
    <citation type="submission" date="2021-03" db="EMBL/GenBank/DDBJ databases">
        <authorList>
            <person name="Li Z."/>
            <person name="Yang C."/>
        </authorList>
    </citation>
    <scope>NUCLEOTIDE SEQUENCE</scope>
    <source>
        <strain evidence="10">Dzin_1.0</strain>
        <tissue evidence="10">Leaf</tissue>
    </source>
</reference>
<keyword evidence="3" id="KW-0677">Repeat</keyword>
<dbReference type="PROSITE" id="PS50088">
    <property type="entry name" value="ANK_REPEAT"/>
    <property type="match status" value="3"/>
</dbReference>
<evidence type="ECO:0000313" key="10">
    <source>
        <dbReference type="EMBL" id="KAJ0965476.1"/>
    </source>
</evidence>
<dbReference type="OrthoDB" id="1847170at2759"/>
<organism evidence="10 11">
    <name type="scientific">Dioscorea zingiberensis</name>
    <dbReference type="NCBI Taxonomy" id="325984"/>
    <lineage>
        <taxon>Eukaryota</taxon>
        <taxon>Viridiplantae</taxon>
        <taxon>Streptophyta</taxon>
        <taxon>Embryophyta</taxon>
        <taxon>Tracheophyta</taxon>
        <taxon>Spermatophyta</taxon>
        <taxon>Magnoliopsida</taxon>
        <taxon>Liliopsida</taxon>
        <taxon>Dioscoreales</taxon>
        <taxon>Dioscoreaceae</taxon>
        <taxon>Dioscorea</taxon>
    </lineage>
</organism>
<protein>
    <recommendedName>
        <fullName evidence="9">PGG domain-containing protein</fullName>
    </recommendedName>
</protein>
<evidence type="ECO:0000256" key="8">
    <source>
        <dbReference type="SAM" id="Phobius"/>
    </source>
</evidence>
<keyword evidence="11" id="KW-1185">Reference proteome</keyword>
<feature type="repeat" description="ANK" evidence="7">
    <location>
        <begin position="336"/>
        <end position="358"/>
    </location>
</feature>
<keyword evidence="2 8" id="KW-0812">Transmembrane</keyword>
<dbReference type="SUPFAM" id="SSF48403">
    <property type="entry name" value="Ankyrin repeat"/>
    <property type="match status" value="1"/>
</dbReference>
<dbReference type="EMBL" id="JAGGNH010000008">
    <property type="protein sequence ID" value="KAJ0965476.1"/>
    <property type="molecule type" value="Genomic_DNA"/>
</dbReference>
<feature type="domain" description="PGG" evidence="9">
    <location>
        <begin position="431"/>
        <end position="539"/>
    </location>
</feature>
<dbReference type="AlphaFoldDB" id="A0A9D5H6U1"/>
<feature type="repeat" description="ANK" evidence="7">
    <location>
        <begin position="132"/>
        <end position="157"/>
    </location>
</feature>
<feature type="transmembrane region" description="Helical" evidence="8">
    <location>
        <begin position="520"/>
        <end position="541"/>
    </location>
</feature>
<dbReference type="Gene3D" id="1.25.40.20">
    <property type="entry name" value="Ankyrin repeat-containing domain"/>
    <property type="match status" value="1"/>
</dbReference>
<dbReference type="Pfam" id="PF13962">
    <property type="entry name" value="PGG"/>
    <property type="match status" value="1"/>
</dbReference>
<evidence type="ECO:0000256" key="5">
    <source>
        <dbReference type="ARBA" id="ARBA00023043"/>
    </source>
</evidence>
<keyword evidence="4 8" id="KW-1133">Transmembrane helix</keyword>
<sequence>MGASLLLAARSGDMNTLESLLSPDHNQIINIDVVQTPPHQPNLSPPHETETIFGVTAGGNTLLHIAAQYGQPHIAEEVCRRECSLIATVNARLESSLHLCAKSGHLNVTEVIINYIVRKGGFEDVLRVKNMNGDTALHEAVRAGHVHMVKKFISVDAASASIVNNAGMSPLYLAVMRNSPAMVEALLQPSSSSSYAGPGGQTALHAAVVRCPEITAMLLKWKPRLGRVSDDSANIPLHYVAASGDVRIARLLLEHDASTNFIPDKNGLFPIHIAACMDNVQLIIELLKHCPDSDELVDGKGRNFLHVAVVNHSQRVFRYVLERPNLKKLLNDQDYEGNTPLHLAVTVGGKEIVYDLIRDDRLDSGVMNNEGLTPLDLSQKLNNHIGFPLKATSLIIRCLVDSGAIISPKRCDLQKRNRTLDLELEKLYISLSQSLAILSMLIATVTFAAGFTVPGGYWSNNDSLQVGTAILSNKYCFKVFLVSDTLAMVCSLIVTYWSIFLGGNMVDLNILERYCSLSMTALWVAFVSMNVAFGMALMAVVSPQSWPIGTTDNRIYERVDENKARSSNQDAAV</sequence>
<dbReference type="InterPro" id="IPR026961">
    <property type="entry name" value="PGG_dom"/>
</dbReference>
<feature type="transmembrane region" description="Helical" evidence="8">
    <location>
        <begin position="435"/>
        <end position="458"/>
    </location>
</feature>
<evidence type="ECO:0000256" key="7">
    <source>
        <dbReference type="PROSITE-ProRule" id="PRU00023"/>
    </source>
</evidence>
<dbReference type="PROSITE" id="PS50297">
    <property type="entry name" value="ANK_REP_REGION"/>
    <property type="match status" value="3"/>
</dbReference>
<evidence type="ECO:0000313" key="11">
    <source>
        <dbReference type="Proteomes" id="UP001085076"/>
    </source>
</evidence>
<comment type="subcellular location">
    <subcellularLocation>
        <location evidence="1">Membrane</location>
        <topology evidence="1">Multi-pass membrane protein</topology>
    </subcellularLocation>
</comment>
<dbReference type="Pfam" id="PF00023">
    <property type="entry name" value="Ank"/>
    <property type="match status" value="1"/>
</dbReference>
<accession>A0A9D5H6U1</accession>
<dbReference type="GO" id="GO:0005886">
    <property type="term" value="C:plasma membrane"/>
    <property type="evidence" value="ECO:0007669"/>
    <property type="project" value="TreeGrafter"/>
</dbReference>
<evidence type="ECO:0000259" key="9">
    <source>
        <dbReference type="Pfam" id="PF13962"/>
    </source>
</evidence>
<dbReference type="InterPro" id="IPR036770">
    <property type="entry name" value="Ankyrin_rpt-contain_sf"/>
</dbReference>